<sequence>MEHLKSTLANGFKRCGLYPFDPNSVDYSSLTSGNIVATDPSPPLPKLPPSAKTDSLQESAIDQLESYLSPPQLKCFKQNLTTRNWTGPIEDTSLFAVWKRMRNNTNALENPESVVETVTTAQLSEDEEPQFLGFPDSQANDADVKDQNCRNKLKNTQTTTDVLTEAFPKPRATQIFKPKKNKIRPPAVATGKAYKEFIEKVEKQKQEEELTKKKKKIEKQLKKAEKEKNVLKKKFDQFLQRRTY</sequence>
<name>A0A6I8U6I6_AEDAE</name>
<dbReference type="Proteomes" id="UP000008820">
    <property type="component" value="Chromosome 2"/>
</dbReference>
<keyword evidence="2" id="KW-1185">Reference proteome</keyword>
<dbReference type="OrthoDB" id="8049694at2759"/>
<dbReference type="EnsemblMetazoa" id="AAEL028209-RA">
    <property type="protein sequence ID" value="AAEL028209-PA"/>
    <property type="gene ID" value="AAEL028209"/>
</dbReference>
<evidence type="ECO:0000313" key="1">
    <source>
        <dbReference type="EnsemblMetazoa" id="AAEL028209-PA"/>
    </source>
</evidence>
<protein>
    <submittedName>
        <fullName evidence="1">Uncharacterized protein</fullName>
    </submittedName>
</protein>
<organism evidence="1 2">
    <name type="scientific">Aedes aegypti</name>
    <name type="common">Yellowfever mosquito</name>
    <name type="synonym">Culex aegypti</name>
    <dbReference type="NCBI Taxonomy" id="7159"/>
    <lineage>
        <taxon>Eukaryota</taxon>
        <taxon>Metazoa</taxon>
        <taxon>Ecdysozoa</taxon>
        <taxon>Arthropoda</taxon>
        <taxon>Hexapoda</taxon>
        <taxon>Insecta</taxon>
        <taxon>Pterygota</taxon>
        <taxon>Neoptera</taxon>
        <taxon>Endopterygota</taxon>
        <taxon>Diptera</taxon>
        <taxon>Nematocera</taxon>
        <taxon>Culicoidea</taxon>
        <taxon>Culicidae</taxon>
        <taxon>Culicinae</taxon>
        <taxon>Aedini</taxon>
        <taxon>Aedes</taxon>
        <taxon>Stegomyia</taxon>
    </lineage>
</organism>
<reference evidence="1" key="2">
    <citation type="submission" date="2020-05" db="UniProtKB">
        <authorList>
            <consortium name="EnsemblMetazoa"/>
        </authorList>
    </citation>
    <scope>IDENTIFICATION</scope>
    <source>
        <strain evidence="1">LVP_AGWG</strain>
    </source>
</reference>
<gene>
    <name evidence="1" type="primary">110675391</name>
</gene>
<dbReference type="InParanoid" id="A0A6I8U6I6"/>
<accession>A0A6I8U6I6</accession>
<dbReference type="AlphaFoldDB" id="A0A6I8U6I6"/>
<reference evidence="1 2" key="1">
    <citation type="submission" date="2017-06" db="EMBL/GenBank/DDBJ databases">
        <title>Aedes aegypti genome working group (AGWG) sequencing and assembly.</title>
        <authorList>
            <consortium name="Aedes aegypti Genome Working Group (AGWG)"/>
            <person name="Matthews B.J."/>
        </authorList>
    </citation>
    <scope>NUCLEOTIDE SEQUENCE [LARGE SCALE GENOMIC DNA]</scope>
    <source>
        <strain evidence="1 2">LVP_AGWG</strain>
    </source>
</reference>
<evidence type="ECO:0000313" key="2">
    <source>
        <dbReference type="Proteomes" id="UP000008820"/>
    </source>
</evidence>
<proteinExistence type="predicted"/>